<reference evidence="3 4" key="1">
    <citation type="submission" date="2019-06" db="EMBL/GenBank/DDBJ databases">
        <title>Whole genome shotgun sequence of Cellulosimicrobium cellulans NBRC 15516.</title>
        <authorList>
            <person name="Hosoyama A."/>
            <person name="Uohara A."/>
            <person name="Ohji S."/>
            <person name="Ichikawa N."/>
        </authorList>
    </citation>
    <scope>NUCLEOTIDE SEQUENCE [LARGE SCALE GENOMIC DNA]</scope>
    <source>
        <strain evidence="3 4">NBRC 15516</strain>
    </source>
</reference>
<dbReference type="SUPFAM" id="SSF53474">
    <property type="entry name" value="alpha/beta-Hydrolases"/>
    <property type="match status" value="1"/>
</dbReference>
<evidence type="ECO:0000313" key="4">
    <source>
        <dbReference type="Proteomes" id="UP000316659"/>
    </source>
</evidence>
<gene>
    <name evidence="3" type="ORF">CCE02nite_10350</name>
</gene>
<evidence type="ECO:0000259" key="2">
    <source>
        <dbReference type="Pfam" id="PF00561"/>
    </source>
</evidence>
<organism evidence="3 4">
    <name type="scientific">Cellulosimicrobium cellulans</name>
    <name type="common">Arthrobacter luteus</name>
    <dbReference type="NCBI Taxonomy" id="1710"/>
    <lineage>
        <taxon>Bacteria</taxon>
        <taxon>Bacillati</taxon>
        <taxon>Actinomycetota</taxon>
        <taxon>Actinomycetes</taxon>
        <taxon>Micrococcales</taxon>
        <taxon>Promicromonosporaceae</taxon>
        <taxon>Cellulosimicrobium</taxon>
    </lineage>
</organism>
<accession>A0A4Y4DVK3</accession>
<protein>
    <recommendedName>
        <fullName evidence="2">AB hydrolase-1 domain-containing protein</fullName>
    </recommendedName>
</protein>
<dbReference type="PRINTS" id="PR00111">
    <property type="entry name" value="ABHYDROLASE"/>
</dbReference>
<dbReference type="Pfam" id="PF00561">
    <property type="entry name" value="Abhydrolase_1"/>
    <property type="match status" value="1"/>
</dbReference>
<dbReference type="GO" id="GO:0016020">
    <property type="term" value="C:membrane"/>
    <property type="evidence" value="ECO:0007669"/>
    <property type="project" value="TreeGrafter"/>
</dbReference>
<evidence type="ECO:0000256" key="1">
    <source>
        <dbReference type="SAM" id="MobiDB-lite"/>
    </source>
</evidence>
<feature type="compositionally biased region" description="Low complexity" evidence="1">
    <location>
        <begin position="1"/>
        <end position="17"/>
    </location>
</feature>
<dbReference type="AlphaFoldDB" id="A0A4Y4DVK3"/>
<dbReference type="EMBL" id="BJNZ01000005">
    <property type="protein sequence ID" value="GED09036.1"/>
    <property type="molecule type" value="Genomic_DNA"/>
</dbReference>
<sequence>MTAGATAGTAARPTTDPTRARHDVTAQTHTYATLDVPVAGGRLRVGVWDPVAADGSVAAEDGTDGSARQAVPTVLAVHGITASHRAWPAVVAALPGVRVVAPDLRGRGRSNTLPGPYGMGAHADDLAAVLDALGVERVVALGHSMGAFVSVVLAHRHPGRVSRLVLVDGGIPLPPPTGLAPDATHDEVLRALLGPAVERLERTFADREEYRGFWRAHPAFASAWDEPWGDVVAGYVDYDLVGEAPDLRPASSGAAVSADSLELYEGGPLADALTGDRPLDVPVVLLRAPRGLLDEPEALYSPEHLAAWRERLPGLRTRDVAGINHYTIIMSPPGVEAVAGETLRALAAATSGGAGPASDEEVTA</sequence>
<evidence type="ECO:0000313" key="3">
    <source>
        <dbReference type="EMBL" id="GED09036.1"/>
    </source>
</evidence>
<feature type="domain" description="AB hydrolase-1" evidence="2">
    <location>
        <begin position="72"/>
        <end position="208"/>
    </location>
</feature>
<dbReference type="GO" id="GO:0003824">
    <property type="term" value="F:catalytic activity"/>
    <property type="evidence" value="ECO:0007669"/>
    <property type="project" value="UniProtKB-ARBA"/>
</dbReference>
<dbReference type="PANTHER" id="PTHR43798">
    <property type="entry name" value="MONOACYLGLYCEROL LIPASE"/>
    <property type="match status" value="1"/>
</dbReference>
<dbReference type="InterPro" id="IPR000073">
    <property type="entry name" value="AB_hydrolase_1"/>
</dbReference>
<dbReference type="InterPro" id="IPR050266">
    <property type="entry name" value="AB_hydrolase_sf"/>
</dbReference>
<comment type="caution">
    <text evidence="3">The sequence shown here is derived from an EMBL/GenBank/DDBJ whole genome shotgun (WGS) entry which is preliminary data.</text>
</comment>
<dbReference type="RefSeq" id="WP_141388609.1">
    <property type="nucleotide sequence ID" value="NZ_BJNZ01000005.1"/>
</dbReference>
<name>A0A4Y4DVK3_CELCE</name>
<feature type="region of interest" description="Disordered" evidence="1">
    <location>
        <begin position="1"/>
        <end position="21"/>
    </location>
</feature>
<dbReference type="SMR" id="A0A4Y4DVK3"/>
<dbReference type="Proteomes" id="UP000316659">
    <property type="component" value="Unassembled WGS sequence"/>
</dbReference>
<dbReference type="PANTHER" id="PTHR43798:SF33">
    <property type="entry name" value="HYDROLASE, PUTATIVE (AFU_ORTHOLOGUE AFUA_2G14860)-RELATED"/>
    <property type="match status" value="1"/>
</dbReference>
<proteinExistence type="predicted"/>
<dbReference type="Gene3D" id="3.40.50.1820">
    <property type="entry name" value="alpha/beta hydrolase"/>
    <property type="match status" value="1"/>
</dbReference>
<dbReference type="InterPro" id="IPR029058">
    <property type="entry name" value="AB_hydrolase_fold"/>
</dbReference>